<dbReference type="InterPro" id="IPR019869">
    <property type="entry name" value="Motility-assoc_PPIase_GldI"/>
</dbReference>
<protein>
    <recommendedName>
        <fullName evidence="4">Peptidyl-prolyl cis-trans isomerase</fullName>
        <ecNumber evidence="4">5.2.1.8</ecNumber>
    </recommendedName>
</protein>
<proteinExistence type="inferred from homology"/>
<evidence type="ECO:0000256" key="2">
    <source>
        <dbReference type="ARBA" id="ARBA00023110"/>
    </source>
</evidence>
<comment type="catalytic activity">
    <reaction evidence="1 3 4">
        <text>[protein]-peptidylproline (omega=180) = [protein]-peptidylproline (omega=0)</text>
        <dbReference type="Rhea" id="RHEA:16237"/>
        <dbReference type="Rhea" id="RHEA-COMP:10747"/>
        <dbReference type="Rhea" id="RHEA-COMP:10748"/>
        <dbReference type="ChEBI" id="CHEBI:83833"/>
        <dbReference type="ChEBI" id="CHEBI:83834"/>
        <dbReference type="EC" id="5.2.1.8"/>
    </reaction>
</comment>
<evidence type="ECO:0000313" key="7">
    <source>
        <dbReference type="Proteomes" id="UP000295468"/>
    </source>
</evidence>
<dbReference type="EC" id="5.2.1.8" evidence="4"/>
<dbReference type="EMBL" id="SNYI01000003">
    <property type="protein sequence ID" value="TDQ29326.1"/>
    <property type="molecule type" value="Genomic_DNA"/>
</dbReference>
<dbReference type="AlphaFoldDB" id="A0A4R6TJB3"/>
<evidence type="ECO:0000313" key="6">
    <source>
        <dbReference type="EMBL" id="TDQ29326.1"/>
    </source>
</evidence>
<dbReference type="NCBIfam" id="TIGR03516">
    <property type="entry name" value="ppisom_GldI"/>
    <property type="match status" value="1"/>
</dbReference>
<dbReference type="SUPFAM" id="SSF54534">
    <property type="entry name" value="FKBP-like"/>
    <property type="match status" value="1"/>
</dbReference>
<gene>
    <name evidence="6" type="ORF">CLV82_2782</name>
</gene>
<evidence type="ECO:0000259" key="5">
    <source>
        <dbReference type="PROSITE" id="PS50059"/>
    </source>
</evidence>
<keyword evidence="3 4" id="KW-0413">Isomerase</keyword>
<dbReference type="OrthoDB" id="1093155at2"/>
<dbReference type="Gene3D" id="3.10.50.40">
    <property type="match status" value="1"/>
</dbReference>
<dbReference type="InterPro" id="IPR001179">
    <property type="entry name" value="PPIase_FKBP_dom"/>
</dbReference>
<evidence type="ECO:0000256" key="3">
    <source>
        <dbReference type="PROSITE-ProRule" id="PRU00277"/>
    </source>
</evidence>
<dbReference type="PROSITE" id="PS50059">
    <property type="entry name" value="FKBP_PPIASE"/>
    <property type="match status" value="1"/>
</dbReference>
<feature type="domain" description="PPIase FKBP-type" evidence="5">
    <location>
        <begin position="89"/>
        <end position="176"/>
    </location>
</feature>
<dbReference type="Pfam" id="PF00254">
    <property type="entry name" value="FKBP_C"/>
    <property type="match status" value="1"/>
</dbReference>
<dbReference type="InterPro" id="IPR046357">
    <property type="entry name" value="PPIase_dom_sf"/>
</dbReference>
<comment type="similarity">
    <text evidence="4">Belongs to the FKBP-type PPIase family.</text>
</comment>
<accession>A0A4R6TJB3</accession>
<reference evidence="6 7" key="1">
    <citation type="submission" date="2019-03" db="EMBL/GenBank/DDBJ databases">
        <title>Genomic Encyclopedia of Archaeal and Bacterial Type Strains, Phase II (KMG-II): from individual species to whole genera.</title>
        <authorList>
            <person name="Goeker M."/>
        </authorList>
    </citation>
    <scope>NUCLEOTIDE SEQUENCE [LARGE SCALE GENOMIC DNA]</scope>
    <source>
        <strain evidence="6 7">DSM 18435</strain>
    </source>
</reference>
<evidence type="ECO:0000256" key="4">
    <source>
        <dbReference type="RuleBase" id="RU003915"/>
    </source>
</evidence>
<dbReference type="Proteomes" id="UP000295468">
    <property type="component" value="Unassembled WGS sequence"/>
</dbReference>
<keyword evidence="7" id="KW-1185">Reference proteome</keyword>
<dbReference type="PROSITE" id="PS51257">
    <property type="entry name" value="PROKAR_LIPOPROTEIN"/>
    <property type="match status" value="1"/>
</dbReference>
<organism evidence="6 7">
    <name type="scientific">Zeaxanthinibacter enoshimensis</name>
    <dbReference type="NCBI Taxonomy" id="392009"/>
    <lineage>
        <taxon>Bacteria</taxon>
        <taxon>Pseudomonadati</taxon>
        <taxon>Bacteroidota</taxon>
        <taxon>Flavobacteriia</taxon>
        <taxon>Flavobacteriales</taxon>
        <taxon>Flavobacteriaceae</taxon>
        <taxon>Zeaxanthinibacter</taxon>
    </lineage>
</organism>
<keyword evidence="2 3" id="KW-0697">Rotamase</keyword>
<dbReference type="GO" id="GO:0003755">
    <property type="term" value="F:peptidyl-prolyl cis-trans isomerase activity"/>
    <property type="evidence" value="ECO:0007669"/>
    <property type="project" value="UniProtKB-UniRule"/>
</dbReference>
<dbReference type="RefSeq" id="WP_133644901.1">
    <property type="nucleotide sequence ID" value="NZ_SNYI01000003.1"/>
</dbReference>
<evidence type="ECO:0000256" key="1">
    <source>
        <dbReference type="ARBA" id="ARBA00000971"/>
    </source>
</evidence>
<sequence>MRIYLLTGLVLIALISCGEPEPRKPVKVKSGSFMKTSVERNKDLLSQEEARIKAIIARDSLHTYLSSSSGSWYRYLVRNEQDDYLPKPDDLVYLTYDLMTLDNDTIYSHDEVGTVTYRVDKQELFPGLRNSVKLLKVGESAIFLYPSSLGYGYMGDKNKIGPNVPLKVQLTILKIEKQNDSI</sequence>
<comment type="caution">
    <text evidence="6">The sequence shown here is derived from an EMBL/GenBank/DDBJ whole genome shotgun (WGS) entry which is preliminary data.</text>
</comment>
<name>A0A4R6TJB3_9FLAO</name>